<keyword evidence="3" id="KW-1185">Reference proteome</keyword>
<evidence type="ECO:0000313" key="3">
    <source>
        <dbReference type="Proteomes" id="UP001152087"/>
    </source>
</evidence>
<keyword evidence="1" id="KW-0472">Membrane</keyword>
<sequence>MALAPERVLDVIVAAICGSLILFRCGYRLLSRCRIHPDCHRTWHADDAYMAFAIVPLAARTTVIYLSFSLNPGQTFGLPTESDAVARGSSIAQLEENYIMSHKLLLPARVSYLT</sequence>
<feature type="transmembrane region" description="Helical" evidence="1">
    <location>
        <begin position="6"/>
        <end position="27"/>
    </location>
</feature>
<comment type="caution">
    <text evidence="2">The sequence shown here is derived from an EMBL/GenBank/DDBJ whole genome shotgun (WGS) entry which is preliminary data.</text>
</comment>
<reference evidence="2" key="1">
    <citation type="submission" date="2022-09" db="EMBL/GenBank/DDBJ databases">
        <title>Fusarium specimens isolated from Avocado Roots.</title>
        <authorList>
            <person name="Stajich J."/>
            <person name="Roper C."/>
            <person name="Heimlech-Rivalta G."/>
        </authorList>
    </citation>
    <scope>NUCLEOTIDE SEQUENCE</scope>
    <source>
        <strain evidence="2">A02</strain>
    </source>
</reference>
<accession>A0A9W8UVE2</accession>
<keyword evidence="1" id="KW-1133">Transmembrane helix</keyword>
<feature type="transmembrane region" description="Helical" evidence="1">
    <location>
        <begin position="48"/>
        <end position="68"/>
    </location>
</feature>
<name>A0A9W8UVE2_9HYPO</name>
<evidence type="ECO:0000256" key="1">
    <source>
        <dbReference type="SAM" id="Phobius"/>
    </source>
</evidence>
<protein>
    <submittedName>
        <fullName evidence="2">Uncharacterized protein</fullName>
    </submittedName>
</protein>
<dbReference type="AlphaFoldDB" id="A0A9W8UVE2"/>
<keyword evidence="1" id="KW-0812">Transmembrane</keyword>
<proteinExistence type="predicted"/>
<gene>
    <name evidence="2" type="ORF">NW755_013857</name>
</gene>
<dbReference type="Proteomes" id="UP001152087">
    <property type="component" value="Unassembled WGS sequence"/>
</dbReference>
<evidence type="ECO:0000313" key="2">
    <source>
        <dbReference type="EMBL" id="KAJ4177433.1"/>
    </source>
</evidence>
<dbReference type="OrthoDB" id="2988756at2759"/>
<dbReference type="EMBL" id="JAOQAV010000106">
    <property type="protein sequence ID" value="KAJ4177433.1"/>
    <property type="molecule type" value="Genomic_DNA"/>
</dbReference>
<organism evidence="2 3">
    <name type="scientific">Fusarium falciforme</name>
    <dbReference type="NCBI Taxonomy" id="195108"/>
    <lineage>
        <taxon>Eukaryota</taxon>
        <taxon>Fungi</taxon>
        <taxon>Dikarya</taxon>
        <taxon>Ascomycota</taxon>
        <taxon>Pezizomycotina</taxon>
        <taxon>Sordariomycetes</taxon>
        <taxon>Hypocreomycetidae</taxon>
        <taxon>Hypocreales</taxon>
        <taxon>Nectriaceae</taxon>
        <taxon>Fusarium</taxon>
        <taxon>Fusarium solani species complex</taxon>
    </lineage>
</organism>